<dbReference type="EMBL" id="BAAABW010000028">
    <property type="protein sequence ID" value="GAA0371675.1"/>
    <property type="molecule type" value="Genomic_DNA"/>
</dbReference>
<protein>
    <submittedName>
        <fullName evidence="2">Uncharacterized protein</fullName>
    </submittedName>
</protein>
<reference evidence="3" key="1">
    <citation type="journal article" date="2019" name="Int. J. Syst. Evol. Microbiol.">
        <title>The Global Catalogue of Microorganisms (GCM) 10K type strain sequencing project: providing services to taxonomists for standard genome sequencing and annotation.</title>
        <authorList>
            <consortium name="The Broad Institute Genomics Platform"/>
            <consortium name="The Broad Institute Genome Sequencing Center for Infectious Disease"/>
            <person name="Wu L."/>
            <person name="Ma J."/>
        </authorList>
    </citation>
    <scope>NUCLEOTIDE SEQUENCE [LARGE SCALE GENOMIC DNA]</scope>
    <source>
        <strain evidence="3">JCM 4565</strain>
    </source>
</reference>
<keyword evidence="3" id="KW-1185">Reference proteome</keyword>
<evidence type="ECO:0000313" key="3">
    <source>
        <dbReference type="Proteomes" id="UP001500063"/>
    </source>
</evidence>
<organism evidence="2 3">
    <name type="scientific">Streptomyces blastmyceticus</name>
    <dbReference type="NCBI Taxonomy" id="68180"/>
    <lineage>
        <taxon>Bacteria</taxon>
        <taxon>Bacillati</taxon>
        <taxon>Actinomycetota</taxon>
        <taxon>Actinomycetes</taxon>
        <taxon>Kitasatosporales</taxon>
        <taxon>Streptomycetaceae</taxon>
        <taxon>Streptomyces</taxon>
    </lineage>
</organism>
<accession>A0ABP3HKC3</accession>
<name>A0ABP3HKC3_9ACTN</name>
<feature type="region of interest" description="Disordered" evidence="1">
    <location>
        <begin position="71"/>
        <end position="92"/>
    </location>
</feature>
<gene>
    <name evidence="2" type="ORF">GCM10010319_57190</name>
</gene>
<proteinExistence type="predicted"/>
<feature type="region of interest" description="Disordered" evidence="1">
    <location>
        <begin position="141"/>
        <end position="161"/>
    </location>
</feature>
<dbReference type="Proteomes" id="UP001500063">
    <property type="component" value="Unassembled WGS sequence"/>
</dbReference>
<sequence>MEIRTLAELASVTYATVGRGKRVHYSPRNDDTLCSREVGEYLNILEASELLDERGHKMCATCTRAARKRAENAEQLAEQDQEQPTRDEPSDTWTITTRAGVEIARVEGATAEDMTRAAEALPEVRANIQREGGFTRRRLYTSELTPAGTRQDSAAVGAERQPAAEIERRIVEGVVVEHGGTAEGSLPRHAQHPDVVAARAALRPLKPAILTDRTDTSRGADEVDTSVRGYMLDPRGQGRVAAYWVEGGQDTFRGEPHVVELNILRDKFTEAGWRVEPRSLRCVFAWRPAEGDEDKTVRQADAACQEAGRALRARRRTQQRQAAPEADEVDVAESLDAAGTWRSGWIATGQQAANDVLFNLGDGAEQGALFG</sequence>
<evidence type="ECO:0000256" key="1">
    <source>
        <dbReference type="SAM" id="MobiDB-lite"/>
    </source>
</evidence>
<feature type="compositionally biased region" description="Polar residues" evidence="1">
    <location>
        <begin position="142"/>
        <end position="152"/>
    </location>
</feature>
<comment type="caution">
    <text evidence="2">The sequence shown here is derived from an EMBL/GenBank/DDBJ whole genome shotgun (WGS) entry which is preliminary data.</text>
</comment>
<evidence type="ECO:0000313" key="2">
    <source>
        <dbReference type="EMBL" id="GAA0371675.1"/>
    </source>
</evidence>
<dbReference type="RefSeq" id="WP_344122350.1">
    <property type="nucleotide sequence ID" value="NZ_BAAABW010000028.1"/>
</dbReference>